<comment type="caution">
    <text evidence="2">The sequence shown here is derived from an EMBL/GenBank/DDBJ whole genome shotgun (WGS) entry which is preliminary data.</text>
</comment>
<dbReference type="STRING" id="1802206.A3D35_02305"/>
<proteinExistence type="predicted"/>
<feature type="transmembrane region" description="Helical" evidence="1">
    <location>
        <begin position="36"/>
        <end position="55"/>
    </location>
</feature>
<organism evidence="2 3">
    <name type="scientific">Candidatus Staskawiczbacteria bacterium RIFCSPHIGHO2_02_FULL_34_9</name>
    <dbReference type="NCBI Taxonomy" id="1802206"/>
    <lineage>
        <taxon>Bacteria</taxon>
        <taxon>Candidatus Staskawicziibacteriota</taxon>
    </lineage>
</organism>
<evidence type="ECO:0000313" key="3">
    <source>
        <dbReference type="Proteomes" id="UP000176421"/>
    </source>
</evidence>
<keyword evidence="1" id="KW-1133">Transmembrane helix</keyword>
<sequence>MSGLEVLGVIFLIVLSIFIPRTIFAIVIGVMFQEDYWWTLSGVLCAFGIFIDCASMKKWFT</sequence>
<evidence type="ECO:0000313" key="2">
    <source>
        <dbReference type="EMBL" id="OGZ68550.1"/>
    </source>
</evidence>
<evidence type="ECO:0000256" key="1">
    <source>
        <dbReference type="SAM" id="Phobius"/>
    </source>
</evidence>
<dbReference type="Proteomes" id="UP000176421">
    <property type="component" value="Unassembled WGS sequence"/>
</dbReference>
<protein>
    <submittedName>
        <fullName evidence="2">Uncharacterized protein</fullName>
    </submittedName>
</protein>
<dbReference type="AlphaFoldDB" id="A0A1G2I294"/>
<gene>
    <name evidence="2" type="ORF">A3D35_02305</name>
</gene>
<reference evidence="2 3" key="1">
    <citation type="journal article" date="2016" name="Nat. Commun.">
        <title>Thousands of microbial genomes shed light on interconnected biogeochemical processes in an aquifer system.</title>
        <authorList>
            <person name="Anantharaman K."/>
            <person name="Brown C.T."/>
            <person name="Hug L.A."/>
            <person name="Sharon I."/>
            <person name="Castelle C.J."/>
            <person name="Probst A.J."/>
            <person name="Thomas B.C."/>
            <person name="Singh A."/>
            <person name="Wilkins M.J."/>
            <person name="Karaoz U."/>
            <person name="Brodie E.L."/>
            <person name="Williams K.H."/>
            <person name="Hubbard S.S."/>
            <person name="Banfield J.F."/>
        </authorList>
    </citation>
    <scope>NUCLEOTIDE SEQUENCE [LARGE SCALE GENOMIC DNA]</scope>
</reference>
<accession>A0A1G2I294</accession>
<dbReference type="EMBL" id="MHOS01000021">
    <property type="protein sequence ID" value="OGZ68550.1"/>
    <property type="molecule type" value="Genomic_DNA"/>
</dbReference>
<name>A0A1G2I294_9BACT</name>
<keyword evidence="1" id="KW-0472">Membrane</keyword>
<feature type="transmembrane region" description="Helical" evidence="1">
    <location>
        <begin position="7"/>
        <end position="30"/>
    </location>
</feature>
<keyword evidence="1" id="KW-0812">Transmembrane</keyword>